<proteinExistence type="predicted"/>
<evidence type="ECO:0000256" key="1">
    <source>
        <dbReference type="SAM" id="Coils"/>
    </source>
</evidence>
<dbReference type="Proteomes" id="UP000022910">
    <property type="component" value="Unassembled WGS sequence"/>
</dbReference>
<keyword evidence="3" id="KW-1185">Reference proteome</keyword>
<reference evidence="2 3" key="1">
    <citation type="submission" date="2014-02" db="EMBL/GenBank/DDBJ databases">
        <title>Single nucleus genome sequencing reveals high similarity among nuclei of an endomycorrhizal fungus.</title>
        <authorList>
            <person name="Lin K."/>
            <person name="Geurts R."/>
            <person name="Zhang Z."/>
            <person name="Limpens E."/>
            <person name="Saunders D.G."/>
            <person name="Mu D."/>
            <person name="Pang E."/>
            <person name="Cao H."/>
            <person name="Cha H."/>
            <person name="Lin T."/>
            <person name="Zhou Q."/>
            <person name="Shang Y."/>
            <person name="Li Y."/>
            <person name="Ivanov S."/>
            <person name="Sharma T."/>
            <person name="Velzen R.V."/>
            <person name="Ruijter N.D."/>
            <person name="Aanen D.K."/>
            <person name="Win J."/>
            <person name="Kamoun S."/>
            <person name="Bisseling T."/>
            <person name="Huang S."/>
        </authorList>
    </citation>
    <scope>NUCLEOTIDE SEQUENCE [LARGE SCALE GENOMIC DNA]</scope>
    <source>
        <strain evidence="3">DAOM197198w</strain>
    </source>
</reference>
<evidence type="ECO:0000313" key="2">
    <source>
        <dbReference type="EMBL" id="EXX50151.1"/>
    </source>
</evidence>
<name>A0A015JSS3_RHIIW</name>
<gene>
    <name evidence="2" type="ORF">RirG_273510</name>
</gene>
<comment type="caution">
    <text evidence="2">The sequence shown here is derived from an EMBL/GenBank/DDBJ whole genome shotgun (WGS) entry which is preliminary data.</text>
</comment>
<dbReference type="EMBL" id="JEMT01030175">
    <property type="protein sequence ID" value="EXX50151.1"/>
    <property type="molecule type" value="Genomic_DNA"/>
</dbReference>
<dbReference type="OrthoDB" id="2360772at2759"/>
<evidence type="ECO:0000313" key="3">
    <source>
        <dbReference type="Proteomes" id="UP000022910"/>
    </source>
</evidence>
<sequence length="224" mass="26498">MTHIFQDSQNFQGYNENLTKLISSPFENNNNNDNIVTTNPNFFNDSFHENEPTVSVPLTHSVTPKFQSTSRTISQQKNVPFMYQKFQRISNSILIFEENAKRQLEQLYELKNHLNQLKQFLNTQQQHSMPRRINRINRNRDYRTHPYLNERQLVTSHISTATEIDCHYDNNELNFMNEQNILSNSFCPQQVNVPAAVNFSENSEILTSPQNFEFYDNNYNVHEI</sequence>
<dbReference type="AlphaFoldDB" id="A0A015JSS3"/>
<accession>A0A015JSS3</accession>
<feature type="coiled-coil region" evidence="1">
    <location>
        <begin position="97"/>
        <end position="124"/>
    </location>
</feature>
<organism evidence="2 3">
    <name type="scientific">Rhizophagus irregularis (strain DAOM 197198w)</name>
    <name type="common">Glomus intraradices</name>
    <dbReference type="NCBI Taxonomy" id="1432141"/>
    <lineage>
        <taxon>Eukaryota</taxon>
        <taxon>Fungi</taxon>
        <taxon>Fungi incertae sedis</taxon>
        <taxon>Mucoromycota</taxon>
        <taxon>Glomeromycotina</taxon>
        <taxon>Glomeromycetes</taxon>
        <taxon>Glomerales</taxon>
        <taxon>Glomeraceae</taxon>
        <taxon>Rhizophagus</taxon>
    </lineage>
</organism>
<protein>
    <submittedName>
        <fullName evidence="2">Uncharacterized protein</fullName>
    </submittedName>
</protein>
<keyword evidence="1" id="KW-0175">Coiled coil</keyword>
<dbReference type="HOGENOM" id="CLU_121565_0_0_1"/>